<sequence length="209" mass="23510">MIALHTSYSGVNMEKFVKDQIFNIIGAIILILGIILGFVGFHKGYFNSLDTFRELILAKGAWAPIVFMGLQIVQIIVPVIPGGLTCVAGVVIFGAFWGFIYNYISICLGSILVFFISRTFGRSIVIRIFGEELYDKYKGKLNEDRYDKFFALAIFLPVAPDDFLCYLTGLTEMSVKKFVAIILLCKPLSIFAYSMAWALGFDFLIKKYL</sequence>
<feature type="transmembrane region" description="Helical" evidence="6">
    <location>
        <begin position="181"/>
        <end position="205"/>
    </location>
</feature>
<organism evidence="8 9">
    <name type="scientific">Anaerococcus murdochii</name>
    <dbReference type="NCBI Taxonomy" id="411577"/>
    <lineage>
        <taxon>Bacteria</taxon>
        <taxon>Bacillati</taxon>
        <taxon>Bacillota</taxon>
        <taxon>Tissierellia</taxon>
        <taxon>Tissierellales</taxon>
        <taxon>Peptoniphilaceae</taxon>
        <taxon>Anaerococcus</taxon>
    </lineage>
</organism>
<evidence type="ECO:0000313" key="8">
    <source>
        <dbReference type="EMBL" id="MBZ2387162.1"/>
    </source>
</evidence>
<evidence type="ECO:0000256" key="1">
    <source>
        <dbReference type="ARBA" id="ARBA00004651"/>
    </source>
</evidence>
<keyword evidence="4 6" id="KW-1133">Transmembrane helix</keyword>
<feature type="transmembrane region" description="Helical" evidence="6">
    <location>
        <begin position="87"/>
        <end position="104"/>
    </location>
</feature>
<evidence type="ECO:0000313" key="9">
    <source>
        <dbReference type="Proteomes" id="UP000734271"/>
    </source>
</evidence>
<keyword evidence="3 6" id="KW-0812">Transmembrane</keyword>
<comment type="caution">
    <text evidence="8">The sequence shown here is derived from an EMBL/GenBank/DDBJ whole genome shotgun (WGS) entry which is preliminary data.</text>
</comment>
<keyword evidence="9" id="KW-1185">Reference proteome</keyword>
<comment type="caution">
    <text evidence="6">Lacks conserved residue(s) required for the propagation of feature annotation.</text>
</comment>
<dbReference type="PANTHER" id="PTHR12677:SF49">
    <property type="entry name" value="TVP38_TMEM64 FAMILY MEMBRANE PROTEIN"/>
    <property type="match status" value="1"/>
</dbReference>
<name>A0ABS7T048_9FIRM</name>
<comment type="similarity">
    <text evidence="6">Belongs to the TVP38/TMEM64 family.</text>
</comment>
<dbReference type="EMBL" id="JAIPME010000002">
    <property type="protein sequence ID" value="MBZ2387162.1"/>
    <property type="molecule type" value="Genomic_DNA"/>
</dbReference>
<evidence type="ECO:0000256" key="4">
    <source>
        <dbReference type="ARBA" id="ARBA00022989"/>
    </source>
</evidence>
<reference evidence="8 9" key="1">
    <citation type="submission" date="2021-08" db="EMBL/GenBank/DDBJ databases">
        <title>FDA dAtabase for Regulatory Grade micrObial Sequences (FDA-ARGOS): Supporting development and validation of Infectious Disease Dx tests.</title>
        <authorList>
            <person name="Sproer C."/>
            <person name="Gronow S."/>
            <person name="Severitt S."/>
            <person name="Schroder I."/>
            <person name="Tallon L."/>
            <person name="Sadzewicz L."/>
            <person name="Zhao X."/>
            <person name="Boylan J."/>
            <person name="Ott S."/>
            <person name="Bowen H."/>
            <person name="Vavikolanu K."/>
            <person name="Hazen T."/>
            <person name="Aluvathingal J."/>
            <person name="Nadendla S."/>
            <person name="Lowell S."/>
            <person name="Myers T."/>
            <person name="Yan Y."/>
            <person name="Sichtig H."/>
        </authorList>
    </citation>
    <scope>NUCLEOTIDE SEQUENCE [LARGE SCALE GENOMIC DNA]</scope>
    <source>
        <strain evidence="8 9">FDAARGOS_1460</strain>
    </source>
</reference>
<gene>
    <name evidence="8" type="ORF">K8P03_07685</name>
</gene>
<dbReference type="PANTHER" id="PTHR12677">
    <property type="entry name" value="GOLGI APPARATUS MEMBRANE PROTEIN TVP38-RELATED"/>
    <property type="match status" value="1"/>
</dbReference>
<dbReference type="Proteomes" id="UP000734271">
    <property type="component" value="Unassembled WGS sequence"/>
</dbReference>
<keyword evidence="2 6" id="KW-1003">Cell membrane</keyword>
<dbReference type="InterPro" id="IPR032816">
    <property type="entry name" value="VTT_dom"/>
</dbReference>
<keyword evidence="5 6" id="KW-0472">Membrane</keyword>
<evidence type="ECO:0000256" key="6">
    <source>
        <dbReference type="RuleBase" id="RU366058"/>
    </source>
</evidence>
<dbReference type="RefSeq" id="WP_223420086.1">
    <property type="nucleotide sequence ID" value="NZ_JAIPME010000002.1"/>
</dbReference>
<dbReference type="Pfam" id="PF09335">
    <property type="entry name" value="VTT_dom"/>
    <property type="match status" value="1"/>
</dbReference>
<proteinExistence type="inferred from homology"/>
<evidence type="ECO:0000256" key="2">
    <source>
        <dbReference type="ARBA" id="ARBA00022475"/>
    </source>
</evidence>
<evidence type="ECO:0000259" key="7">
    <source>
        <dbReference type="Pfam" id="PF09335"/>
    </source>
</evidence>
<accession>A0ABS7T048</accession>
<feature type="domain" description="VTT" evidence="7">
    <location>
        <begin position="80"/>
        <end position="196"/>
    </location>
</feature>
<evidence type="ECO:0000256" key="5">
    <source>
        <dbReference type="ARBA" id="ARBA00023136"/>
    </source>
</evidence>
<feature type="transmembrane region" description="Helical" evidence="6">
    <location>
        <begin position="61"/>
        <end position="80"/>
    </location>
</feature>
<evidence type="ECO:0000256" key="3">
    <source>
        <dbReference type="ARBA" id="ARBA00022692"/>
    </source>
</evidence>
<feature type="transmembrane region" description="Helical" evidence="6">
    <location>
        <begin position="21"/>
        <end position="41"/>
    </location>
</feature>
<dbReference type="InterPro" id="IPR015414">
    <property type="entry name" value="TMEM64"/>
</dbReference>
<protein>
    <recommendedName>
        <fullName evidence="6">TVP38/TMEM64 family membrane protein</fullName>
    </recommendedName>
</protein>
<comment type="subcellular location">
    <subcellularLocation>
        <location evidence="1 6">Cell membrane</location>
        <topology evidence="1 6">Multi-pass membrane protein</topology>
    </subcellularLocation>
</comment>